<dbReference type="InterPro" id="IPR036291">
    <property type="entry name" value="NAD(P)-bd_dom_sf"/>
</dbReference>
<name>A0ABU2WDP3_9GAMM</name>
<dbReference type="PANTHER" id="PTHR44154">
    <property type="entry name" value="QUINONE OXIDOREDUCTASE"/>
    <property type="match status" value="1"/>
</dbReference>
<keyword evidence="4" id="KW-1185">Reference proteome</keyword>
<dbReference type="InterPro" id="IPR051603">
    <property type="entry name" value="Zinc-ADH_QOR/CCCR"/>
</dbReference>
<accession>A0ABU2WDP3</accession>
<dbReference type="CDD" id="cd08272">
    <property type="entry name" value="MDR6"/>
    <property type="match status" value="1"/>
</dbReference>
<proteinExistence type="predicted"/>
<dbReference type="Gene3D" id="3.90.180.10">
    <property type="entry name" value="Medium-chain alcohol dehydrogenases, catalytic domain"/>
    <property type="match status" value="1"/>
</dbReference>
<comment type="caution">
    <text evidence="3">The sequence shown here is derived from an EMBL/GenBank/DDBJ whole genome shotgun (WGS) entry which is preliminary data.</text>
</comment>
<organism evidence="3 4">
    <name type="scientific">Banduia mediterranea</name>
    <dbReference type="NCBI Taxonomy" id="3075609"/>
    <lineage>
        <taxon>Bacteria</taxon>
        <taxon>Pseudomonadati</taxon>
        <taxon>Pseudomonadota</taxon>
        <taxon>Gammaproteobacteria</taxon>
        <taxon>Nevskiales</taxon>
        <taxon>Algiphilaceae</taxon>
        <taxon>Banduia</taxon>
    </lineage>
</organism>
<dbReference type="InterPro" id="IPR011032">
    <property type="entry name" value="GroES-like_sf"/>
</dbReference>
<dbReference type="Proteomes" id="UP001254608">
    <property type="component" value="Unassembled WGS sequence"/>
</dbReference>
<reference evidence="3 4" key="1">
    <citation type="submission" date="2023-09" db="EMBL/GenBank/DDBJ databases">
        <authorList>
            <person name="Rey-Velasco X."/>
        </authorList>
    </citation>
    <scope>NUCLEOTIDE SEQUENCE [LARGE SCALE GENOMIC DNA]</scope>
    <source>
        <strain evidence="3 4">W345</strain>
    </source>
</reference>
<dbReference type="EMBL" id="JAVRIC010000001">
    <property type="protein sequence ID" value="MDT0495996.1"/>
    <property type="molecule type" value="Genomic_DNA"/>
</dbReference>
<protein>
    <submittedName>
        <fullName evidence="3">Zinc-dependent alcohol dehydrogenase family protein</fullName>
    </submittedName>
</protein>
<evidence type="ECO:0000313" key="4">
    <source>
        <dbReference type="Proteomes" id="UP001254608"/>
    </source>
</evidence>
<gene>
    <name evidence="3" type="ORF">RM530_01265</name>
</gene>
<evidence type="ECO:0000256" key="1">
    <source>
        <dbReference type="ARBA" id="ARBA00022857"/>
    </source>
</evidence>
<keyword evidence="1" id="KW-0521">NADP</keyword>
<evidence type="ECO:0000259" key="2">
    <source>
        <dbReference type="SMART" id="SM00829"/>
    </source>
</evidence>
<dbReference type="SUPFAM" id="SSF51735">
    <property type="entry name" value="NAD(P)-binding Rossmann-fold domains"/>
    <property type="match status" value="1"/>
</dbReference>
<dbReference type="Gene3D" id="3.40.50.720">
    <property type="entry name" value="NAD(P)-binding Rossmann-like Domain"/>
    <property type="match status" value="1"/>
</dbReference>
<dbReference type="Pfam" id="PF08240">
    <property type="entry name" value="ADH_N"/>
    <property type="match status" value="1"/>
</dbReference>
<evidence type="ECO:0000313" key="3">
    <source>
        <dbReference type="EMBL" id="MDT0495996.1"/>
    </source>
</evidence>
<dbReference type="PANTHER" id="PTHR44154:SF1">
    <property type="entry name" value="QUINONE OXIDOREDUCTASE"/>
    <property type="match status" value="1"/>
</dbReference>
<dbReference type="SMART" id="SM00829">
    <property type="entry name" value="PKS_ER"/>
    <property type="match status" value="1"/>
</dbReference>
<sequence>MQVSTMQAMLIEQFGGPQVFRRAQIGRPQLAPGHVLIDVAASSVNPVDTKIRANGPGIAPILPAVLHGDVAGRLIAVADDVQGFAPGDEIFACAGGVRGLGGSLAEVMLADARLLAPKPKSLDMAAAAALPLVTITAWEGLYERGALKPGERVLVIGGTGGVGHIAVQLARRAGAWVASTASSPEKARIARELGAHEVILHRNESITDGAMRLSGGEGFDLTFDAVGGDKVLPQAFSATRLGGRIVTIQARANVDLAPLHDRAQSLHAEFMLPPLLYGRGREHHGEILRKASILVDAGELKPLLDERRFGFTEVGAAHAHLESGQAHGKVALINDLTN</sequence>
<dbReference type="RefSeq" id="WP_311363387.1">
    <property type="nucleotide sequence ID" value="NZ_JAVRIC010000001.1"/>
</dbReference>
<dbReference type="Pfam" id="PF13602">
    <property type="entry name" value="ADH_zinc_N_2"/>
    <property type="match status" value="1"/>
</dbReference>
<feature type="domain" description="Enoyl reductase (ER)" evidence="2">
    <location>
        <begin position="15"/>
        <end position="332"/>
    </location>
</feature>
<dbReference type="SUPFAM" id="SSF50129">
    <property type="entry name" value="GroES-like"/>
    <property type="match status" value="1"/>
</dbReference>
<dbReference type="InterPro" id="IPR020843">
    <property type="entry name" value="ER"/>
</dbReference>
<dbReference type="InterPro" id="IPR013154">
    <property type="entry name" value="ADH-like_N"/>
</dbReference>